<feature type="non-terminal residue" evidence="3">
    <location>
        <position position="1"/>
    </location>
</feature>
<proteinExistence type="predicted"/>
<feature type="domain" description="Aminotransferase class V" evidence="2">
    <location>
        <begin position="6"/>
        <end position="48"/>
    </location>
</feature>
<dbReference type="SUPFAM" id="SSF53383">
    <property type="entry name" value="PLP-dependent transferases"/>
    <property type="match status" value="1"/>
</dbReference>
<evidence type="ECO:0000259" key="2">
    <source>
        <dbReference type="Pfam" id="PF00266"/>
    </source>
</evidence>
<keyword evidence="3" id="KW-0808">Transferase</keyword>
<evidence type="ECO:0000256" key="1">
    <source>
        <dbReference type="ARBA" id="ARBA00022898"/>
    </source>
</evidence>
<evidence type="ECO:0000313" key="4">
    <source>
        <dbReference type="Proteomes" id="UP000653002"/>
    </source>
</evidence>
<keyword evidence="3" id="KW-0032">Aminotransferase</keyword>
<dbReference type="Pfam" id="PF00266">
    <property type="entry name" value="Aminotran_5"/>
    <property type="match status" value="1"/>
</dbReference>
<dbReference type="GO" id="GO:0008483">
    <property type="term" value="F:transaminase activity"/>
    <property type="evidence" value="ECO:0007669"/>
    <property type="project" value="UniProtKB-KW"/>
</dbReference>
<dbReference type="Gene3D" id="3.90.1150.10">
    <property type="entry name" value="Aspartate Aminotransferase, domain 1"/>
    <property type="match status" value="1"/>
</dbReference>
<evidence type="ECO:0000313" key="3">
    <source>
        <dbReference type="EMBL" id="MBD4340164.1"/>
    </source>
</evidence>
<organism evidence="3 4">
    <name type="scientific">Xanthomonas citri pv. citri</name>
    <dbReference type="NCBI Taxonomy" id="611301"/>
    <lineage>
        <taxon>Bacteria</taxon>
        <taxon>Pseudomonadati</taxon>
        <taxon>Pseudomonadota</taxon>
        <taxon>Gammaproteobacteria</taxon>
        <taxon>Lysobacterales</taxon>
        <taxon>Lysobacteraceae</taxon>
        <taxon>Xanthomonas</taxon>
    </lineage>
</organism>
<dbReference type="InterPro" id="IPR000192">
    <property type="entry name" value="Aminotrans_V_dom"/>
</dbReference>
<dbReference type="InterPro" id="IPR015422">
    <property type="entry name" value="PyrdxlP-dep_Trfase_small"/>
</dbReference>
<gene>
    <name evidence="3" type="ORF">GUH15_29790</name>
</gene>
<dbReference type="EMBL" id="JAABFR010002518">
    <property type="protein sequence ID" value="MBD4340164.1"/>
    <property type="molecule type" value="Genomic_DNA"/>
</dbReference>
<dbReference type="AlphaFoldDB" id="A0A8I0L6W9"/>
<dbReference type="InterPro" id="IPR015424">
    <property type="entry name" value="PyrdxlP-dep_Trfase"/>
</dbReference>
<dbReference type="Proteomes" id="UP000653002">
    <property type="component" value="Unassembled WGS sequence"/>
</dbReference>
<sequence>SDWLWEDYEIAVRAGAHCAPLMHEALGTKEQGAVRFSFSHLNTEEEVDTAVKAVREIAAG</sequence>
<reference evidence="3" key="1">
    <citation type="submission" date="2020-01" db="EMBL/GenBank/DDBJ databases">
        <authorList>
            <person name="Richard D."/>
        </authorList>
    </citation>
    <scope>NUCLEOTIDE SEQUENCE</scope>
    <source>
        <strain evidence="3">JP541</strain>
    </source>
</reference>
<comment type="caution">
    <text evidence="3">The sequence shown here is derived from an EMBL/GenBank/DDBJ whole genome shotgun (WGS) entry which is preliminary data.</text>
</comment>
<keyword evidence="1" id="KW-0663">Pyridoxal phosphate</keyword>
<protein>
    <submittedName>
        <fullName evidence="3">Aminotransferase class V-fold PLP-dependent enzyme</fullName>
    </submittedName>
</protein>
<accession>A0A8I0L6W9</accession>
<name>A0A8I0L6W9_XANCI</name>